<evidence type="ECO:0000313" key="4">
    <source>
        <dbReference type="EMBL" id="TNJ43504.1"/>
    </source>
</evidence>
<dbReference type="Gene3D" id="1.10.10.60">
    <property type="entry name" value="Homeodomain-like"/>
    <property type="match status" value="1"/>
</dbReference>
<dbReference type="GO" id="GO:0003700">
    <property type="term" value="F:DNA-binding transcription factor activity"/>
    <property type="evidence" value="ECO:0007669"/>
    <property type="project" value="InterPro"/>
</dbReference>
<evidence type="ECO:0000313" key="5">
    <source>
        <dbReference type="Proteomes" id="UP000308713"/>
    </source>
</evidence>
<dbReference type="Proteomes" id="UP000308713">
    <property type="component" value="Unassembled WGS sequence"/>
</dbReference>
<keyword evidence="1" id="KW-0805">Transcription regulation</keyword>
<dbReference type="AlphaFoldDB" id="A0A5C4SIE1"/>
<feature type="domain" description="HTH araC/xylS-type" evidence="3">
    <location>
        <begin position="114"/>
        <end position="212"/>
    </location>
</feature>
<dbReference type="InterPro" id="IPR009057">
    <property type="entry name" value="Homeodomain-like_sf"/>
</dbReference>
<dbReference type="Pfam" id="PF12833">
    <property type="entry name" value="HTH_18"/>
    <property type="match status" value="1"/>
</dbReference>
<name>A0A5C4SIE1_9FLAO</name>
<dbReference type="SMART" id="SM00342">
    <property type="entry name" value="HTH_ARAC"/>
    <property type="match status" value="1"/>
</dbReference>
<accession>A0A5C4SIE1</accession>
<evidence type="ECO:0000256" key="1">
    <source>
        <dbReference type="ARBA" id="ARBA00023015"/>
    </source>
</evidence>
<dbReference type="PANTHER" id="PTHR47893:SF1">
    <property type="entry name" value="REGULATORY PROTEIN PCHR"/>
    <property type="match status" value="1"/>
</dbReference>
<dbReference type="PANTHER" id="PTHR47893">
    <property type="entry name" value="REGULATORY PROTEIN PCHR"/>
    <property type="match status" value="1"/>
</dbReference>
<gene>
    <name evidence="4" type="ORF">FGF67_11335</name>
</gene>
<reference evidence="4 5" key="1">
    <citation type="submission" date="2019-05" db="EMBL/GenBank/DDBJ databases">
        <title>Tamlana fucoidanivorans sp. nov., isolated from the surface of algae collected from Fujian province in China.</title>
        <authorList>
            <person name="Li J."/>
        </authorList>
    </citation>
    <scope>NUCLEOTIDE SEQUENCE [LARGE SCALE GENOMIC DNA]</scope>
    <source>
        <strain evidence="4 5">CW2-9</strain>
    </source>
</reference>
<keyword evidence="5" id="KW-1185">Reference proteome</keyword>
<dbReference type="EMBL" id="VDCS01000010">
    <property type="protein sequence ID" value="TNJ43504.1"/>
    <property type="molecule type" value="Genomic_DNA"/>
</dbReference>
<dbReference type="GO" id="GO:0043565">
    <property type="term" value="F:sequence-specific DNA binding"/>
    <property type="evidence" value="ECO:0007669"/>
    <property type="project" value="InterPro"/>
</dbReference>
<evidence type="ECO:0000256" key="2">
    <source>
        <dbReference type="ARBA" id="ARBA00023163"/>
    </source>
</evidence>
<comment type="caution">
    <text evidence="4">The sequence shown here is derived from an EMBL/GenBank/DDBJ whole genome shotgun (WGS) entry which is preliminary data.</text>
</comment>
<keyword evidence="2" id="KW-0804">Transcription</keyword>
<sequence length="212" mass="24531">MFPFTSAFPARSDIQSMGYKFSKKALNKLMPEAIELMDTLFGNGEAKAYHIGINSELDKMLDELFFYENSTFGRIPLVMARGLEILPVLMKTIKKQLDKDELNGLHIDDYKRLLEIKNYLLTHLEDKVNIEDVTNRFAISQSKLKRDFKTLYNTTVYAFYTQAKMDEAYLRLRSGQYSVTEVGYDLGYQNISKFSLMFKKIKGISPKEVIPL</sequence>
<dbReference type="PROSITE" id="PS01124">
    <property type="entry name" value="HTH_ARAC_FAMILY_2"/>
    <property type="match status" value="1"/>
</dbReference>
<dbReference type="SUPFAM" id="SSF46689">
    <property type="entry name" value="Homeodomain-like"/>
    <property type="match status" value="2"/>
</dbReference>
<evidence type="ECO:0000259" key="3">
    <source>
        <dbReference type="PROSITE" id="PS01124"/>
    </source>
</evidence>
<proteinExistence type="predicted"/>
<protein>
    <submittedName>
        <fullName evidence="4">Helix-turn-helix transcriptional regulator</fullName>
    </submittedName>
</protein>
<dbReference type="InterPro" id="IPR053142">
    <property type="entry name" value="PchR_regulatory_protein"/>
</dbReference>
<organism evidence="4 5">
    <name type="scientific">Allotamlana fucoidanivorans</name>
    <dbReference type="NCBI Taxonomy" id="2583814"/>
    <lineage>
        <taxon>Bacteria</taxon>
        <taxon>Pseudomonadati</taxon>
        <taxon>Bacteroidota</taxon>
        <taxon>Flavobacteriia</taxon>
        <taxon>Flavobacteriales</taxon>
        <taxon>Flavobacteriaceae</taxon>
        <taxon>Allotamlana</taxon>
    </lineage>
</organism>
<dbReference type="InterPro" id="IPR018060">
    <property type="entry name" value="HTH_AraC"/>
</dbReference>